<reference evidence="1 3" key="1">
    <citation type="submission" date="2016-10" db="EMBL/GenBank/DDBJ databases">
        <authorList>
            <person name="de Groot N.N."/>
        </authorList>
    </citation>
    <scope>NUCLEOTIDE SEQUENCE [LARGE SCALE GENOMIC DNA]</scope>
    <source>
        <strain evidence="1 3">CGMCC 1.6848</strain>
    </source>
</reference>
<proteinExistence type="predicted"/>
<dbReference type="Proteomes" id="UP000199040">
    <property type="component" value="Unassembled WGS sequence"/>
</dbReference>
<sequence>MITKEEIDLARKAPWLNLPRVDDEGPENDALFLVGLQIEQLTQQADTDTAIEEAVEAYSTVGLDHDLAETAVMYVKCWG</sequence>
<evidence type="ECO:0000313" key="1">
    <source>
        <dbReference type="EMBL" id="SFH38689.1"/>
    </source>
</evidence>
<dbReference type="Proteomes" id="UP000294489">
    <property type="component" value="Unassembled WGS sequence"/>
</dbReference>
<dbReference type="EMBL" id="SOEC01000010">
    <property type="protein sequence ID" value="TDX28394.1"/>
    <property type="molecule type" value="Genomic_DNA"/>
</dbReference>
<dbReference type="AlphaFoldDB" id="A0A1I2ZMF3"/>
<keyword evidence="3" id="KW-1185">Reference proteome</keyword>
<accession>A0A1I2ZMF3</accession>
<name>A0A1I2ZMF3_9GAMM</name>
<evidence type="ECO:0000313" key="2">
    <source>
        <dbReference type="EMBL" id="TDX28394.1"/>
    </source>
</evidence>
<evidence type="ECO:0000313" key="3">
    <source>
        <dbReference type="Proteomes" id="UP000199040"/>
    </source>
</evidence>
<gene>
    <name evidence="2" type="ORF">DFO67_11094</name>
    <name evidence="1" type="ORF">SAMN04487959_103209</name>
</gene>
<reference evidence="2 4" key="2">
    <citation type="submission" date="2019-03" db="EMBL/GenBank/DDBJ databases">
        <title>Freshwater and sediment microbial communities from various areas in North America, analyzing microbe dynamics in response to fracking.</title>
        <authorList>
            <person name="Lamendella R."/>
        </authorList>
    </citation>
    <scope>NUCLEOTIDE SEQUENCE [LARGE SCALE GENOMIC DNA]</scope>
    <source>
        <strain evidence="2 4">6_TX</strain>
    </source>
</reference>
<organism evidence="1 3">
    <name type="scientific">Modicisalibacter xianhensis</name>
    <dbReference type="NCBI Taxonomy" id="442341"/>
    <lineage>
        <taxon>Bacteria</taxon>
        <taxon>Pseudomonadati</taxon>
        <taxon>Pseudomonadota</taxon>
        <taxon>Gammaproteobacteria</taxon>
        <taxon>Oceanospirillales</taxon>
        <taxon>Halomonadaceae</taxon>
        <taxon>Modicisalibacter</taxon>
    </lineage>
</organism>
<protein>
    <submittedName>
        <fullName evidence="1">Uncharacterized protein</fullName>
    </submittedName>
</protein>
<dbReference type="EMBL" id="FOPY01000003">
    <property type="protein sequence ID" value="SFH38689.1"/>
    <property type="molecule type" value="Genomic_DNA"/>
</dbReference>
<evidence type="ECO:0000313" key="4">
    <source>
        <dbReference type="Proteomes" id="UP000294489"/>
    </source>
</evidence>
<dbReference type="OrthoDB" id="6183184at2"/>
<dbReference type="RefSeq" id="WP_092844138.1">
    <property type="nucleotide sequence ID" value="NZ_FOPY01000003.1"/>
</dbReference>